<dbReference type="PROSITE" id="PS00630">
    <property type="entry name" value="IMP_2"/>
    <property type="match status" value="1"/>
</dbReference>
<evidence type="ECO:0000256" key="7">
    <source>
        <dbReference type="ARBA" id="ARBA00022692"/>
    </source>
</evidence>
<keyword evidence="9" id="KW-0378">Hydrolase</keyword>
<keyword evidence="7 15" id="KW-0812">Transmembrane</keyword>
<organism evidence="16 17">
    <name type="scientific">Limulus polyphemus</name>
    <name type="common">Atlantic horseshoe crab</name>
    <dbReference type="NCBI Taxonomy" id="6850"/>
    <lineage>
        <taxon>Eukaryota</taxon>
        <taxon>Metazoa</taxon>
        <taxon>Ecdysozoa</taxon>
        <taxon>Arthropoda</taxon>
        <taxon>Chelicerata</taxon>
        <taxon>Merostomata</taxon>
        <taxon>Xiphosura</taxon>
        <taxon>Limulidae</taxon>
        <taxon>Limulus</taxon>
    </lineage>
</organism>
<comment type="pathway">
    <text evidence="4">Polyol metabolism; myo-inositol biosynthesis; myo-inositol from D-glucose 6-phosphate: step 2/2.</text>
</comment>
<evidence type="ECO:0000256" key="10">
    <source>
        <dbReference type="ARBA" id="ARBA00022842"/>
    </source>
</evidence>
<proteinExistence type="inferred from homology"/>
<evidence type="ECO:0000256" key="8">
    <source>
        <dbReference type="ARBA" id="ARBA00022723"/>
    </source>
</evidence>
<evidence type="ECO:0000256" key="9">
    <source>
        <dbReference type="ARBA" id="ARBA00022801"/>
    </source>
</evidence>
<dbReference type="RefSeq" id="XP_022256116.1">
    <property type="nucleotide sequence ID" value="XM_022400408.1"/>
</dbReference>
<evidence type="ECO:0000256" key="14">
    <source>
        <dbReference type="ARBA" id="ARBA00042949"/>
    </source>
</evidence>
<evidence type="ECO:0000256" key="6">
    <source>
        <dbReference type="ARBA" id="ARBA00013106"/>
    </source>
</evidence>
<evidence type="ECO:0000256" key="3">
    <source>
        <dbReference type="ARBA" id="ARBA00004167"/>
    </source>
</evidence>
<protein>
    <recommendedName>
        <fullName evidence="6">inositol-phosphate phosphatase</fullName>
        <ecNumber evidence="6">3.1.3.25</ecNumber>
    </recommendedName>
    <alternativeName>
        <fullName evidence="14">Inositol-1(or 4)-monophosphatase 3</fullName>
    </alternativeName>
    <alternativeName>
        <fullName evidence="13">Myo-inositol monophosphatase A3</fullName>
    </alternativeName>
</protein>
<feature type="transmembrane region" description="Helical" evidence="15">
    <location>
        <begin position="13"/>
        <end position="31"/>
    </location>
</feature>
<dbReference type="InterPro" id="IPR050725">
    <property type="entry name" value="CysQ/Inositol_MonoPase"/>
</dbReference>
<evidence type="ECO:0000313" key="18">
    <source>
        <dbReference type="RefSeq" id="XP_013787872.1"/>
    </source>
</evidence>
<evidence type="ECO:0000256" key="2">
    <source>
        <dbReference type="ARBA" id="ARBA00001946"/>
    </source>
</evidence>
<dbReference type="InterPro" id="IPR020550">
    <property type="entry name" value="Inositol_monophosphatase_CS"/>
</dbReference>
<dbReference type="Pfam" id="PF00459">
    <property type="entry name" value="Inositol_P"/>
    <property type="match status" value="1"/>
</dbReference>
<evidence type="ECO:0000256" key="11">
    <source>
        <dbReference type="ARBA" id="ARBA00022989"/>
    </source>
</evidence>
<evidence type="ECO:0000256" key="1">
    <source>
        <dbReference type="ARBA" id="ARBA00001033"/>
    </source>
</evidence>
<name>A0ABM1BSL7_LIMPO</name>
<dbReference type="Proteomes" id="UP000694941">
    <property type="component" value="Unplaced"/>
</dbReference>
<comment type="catalytic activity">
    <reaction evidence="1">
        <text>a myo-inositol phosphate + H2O = myo-inositol + phosphate</text>
        <dbReference type="Rhea" id="RHEA:24056"/>
        <dbReference type="ChEBI" id="CHEBI:15377"/>
        <dbReference type="ChEBI" id="CHEBI:17268"/>
        <dbReference type="ChEBI" id="CHEBI:43474"/>
        <dbReference type="ChEBI" id="CHEBI:84139"/>
        <dbReference type="EC" id="3.1.3.25"/>
    </reaction>
</comment>
<evidence type="ECO:0000256" key="5">
    <source>
        <dbReference type="ARBA" id="ARBA00009759"/>
    </source>
</evidence>
<keyword evidence="10" id="KW-0460">Magnesium</keyword>
<dbReference type="InterPro" id="IPR000760">
    <property type="entry name" value="Inositol_monophosphatase-like"/>
</dbReference>
<dbReference type="CDD" id="cd01640">
    <property type="entry name" value="IPPase"/>
    <property type="match status" value="1"/>
</dbReference>
<comment type="similarity">
    <text evidence="5">Belongs to the inositol monophosphatase superfamily.</text>
</comment>
<dbReference type="EC" id="3.1.3.25" evidence="6"/>
<evidence type="ECO:0000256" key="13">
    <source>
        <dbReference type="ARBA" id="ARBA00042119"/>
    </source>
</evidence>
<accession>A0ABM1BSL7</accession>
<comment type="subcellular location">
    <subcellularLocation>
        <location evidence="3">Membrane</location>
        <topology evidence="3">Single-pass membrane protein</topology>
    </subcellularLocation>
</comment>
<dbReference type="PANTHER" id="PTHR43028:SF4">
    <property type="entry name" value="INOSITOL MONOPHOSPHATASE 3"/>
    <property type="match status" value="1"/>
</dbReference>
<keyword evidence="16" id="KW-1185">Reference proteome</keyword>
<evidence type="ECO:0000313" key="19">
    <source>
        <dbReference type="RefSeq" id="XP_022256116.1"/>
    </source>
</evidence>
<dbReference type="RefSeq" id="XP_013787872.1">
    <property type="nucleotide sequence ID" value="XM_013932418.2"/>
</dbReference>
<dbReference type="Gene3D" id="3.30.540.10">
    <property type="entry name" value="Fructose-1,6-Bisphosphatase, subunit A, domain 1"/>
    <property type="match status" value="1"/>
</dbReference>
<sequence>MCANVVKLNLGRITFLITSTLLCLLLYSVLLSSDSSKVNHRGVFNVNPNKKSTGENLEKTTTEVSLKHLLAVSIEIAERGGAEVKNVRKLTDLKESSKGKTKEGANDPLTEGDMRSHRAMVYGLKKTYPYIKVISEEHDSSDINFDEVKTVVGENLEIEKVLNDADEMVPSDQITVWVDPLDATQEYTENLLQYVTTMVCVAVKGIPMIGVIHKPFENFTAWGWVGHGASPQLQVAKTFPEKWKTNPVIIVSRSHAGKVAAIATNAFVNATITPAGGAGFKSLEVVQGISSAYIHVTIIKKWDICAGNAILKTLGGQMTTLNGNLISYEASDDVINKGGLLATMFEHSLFLEKLKSVQRR</sequence>
<comment type="cofactor">
    <cofactor evidence="2">
        <name>Mg(2+)</name>
        <dbReference type="ChEBI" id="CHEBI:18420"/>
    </cofactor>
</comment>
<dbReference type="PANTHER" id="PTHR43028">
    <property type="entry name" value="3'(2'),5'-BISPHOSPHATE NUCLEOTIDASE 1"/>
    <property type="match status" value="1"/>
</dbReference>
<evidence type="ECO:0000256" key="15">
    <source>
        <dbReference type="SAM" id="Phobius"/>
    </source>
</evidence>
<keyword evidence="11 15" id="KW-1133">Transmembrane helix</keyword>
<dbReference type="Gene3D" id="3.40.190.80">
    <property type="match status" value="1"/>
</dbReference>
<keyword evidence="12 15" id="KW-0472">Membrane</keyword>
<keyword evidence="8" id="KW-0479">Metal-binding</keyword>
<dbReference type="SUPFAM" id="SSF56655">
    <property type="entry name" value="Carbohydrate phosphatase"/>
    <property type="match status" value="1"/>
</dbReference>
<gene>
    <name evidence="17 18 19" type="primary">LOC106471795</name>
</gene>
<dbReference type="RefSeq" id="XP_013787871.1">
    <property type="nucleotide sequence ID" value="XM_013932417.2"/>
</dbReference>
<reference evidence="17 18" key="1">
    <citation type="submission" date="2025-05" db="UniProtKB">
        <authorList>
            <consortium name="RefSeq"/>
        </authorList>
    </citation>
    <scope>IDENTIFICATION</scope>
    <source>
        <tissue evidence="17 18">Muscle</tissue>
    </source>
</reference>
<evidence type="ECO:0000313" key="16">
    <source>
        <dbReference type="Proteomes" id="UP000694941"/>
    </source>
</evidence>
<evidence type="ECO:0000256" key="4">
    <source>
        <dbReference type="ARBA" id="ARBA00005152"/>
    </source>
</evidence>
<evidence type="ECO:0000313" key="17">
    <source>
        <dbReference type="RefSeq" id="XP_013787871.1"/>
    </source>
</evidence>
<dbReference type="GeneID" id="106471795"/>
<evidence type="ECO:0000256" key="12">
    <source>
        <dbReference type="ARBA" id="ARBA00023136"/>
    </source>
</evidence>